<sequence length="72" mass="7959">MPTRIVISFQGPEEWEDNREKVDAILEKDTGTSEYPATKSLPPFIVGPEVSDSALEELKALDGVIVRTPDDD</sequence>
<dbReference type="EMBL" id="JAQGDS010000002">
    <property type="protein sequence ID" value="KAJ6262966.1"/>
    <property type="molecule type" value="Genomic_DNA"/>
</dbReference>
<organism evidence="1 2">
    <name type="scientific">Drechslerella dactyloides</name>
    <name type="common">Nematode-trapping fungus</name>
    <name type="synonym">Arthrobotrys dactyloides</name>
    <dbReference type="NCBI Taxonomy" id="74499"/>
    <lineage>
        <taxon>Eukaryota</taxon>
        <taxon>Fungi</taxon>
        <taxon>Dikarya</taxon>
        <taxon>Ascomycota</taxon>
        <taxon>Pezizomycotina</taxon>
        <taxon>Orbiliomycetes</taxon>
        <taxon>Orbiliales</taxon>
        <taxon>Orbiliaceae</taxon>
        <taxon>Drechslerella</taxon>
    </lineage>
</organism>
<dbReference type="Proteomes" id="UP001221413">
    <property type="component" value="Unassembled WGS sequence"/>
</dbReference>
<accession>A0AAD6J6A7</accession>
<comment type="caution">
    <text evidence="1">The sequence shown here is derived from an EMBL/GenBank/DDBJ whole genome shotgun (WGS) entry which is preliminary data.</text>
</comment>
<proteinExistence type="predicted"/>
<reference evidence="1" key="1">
    <citation type="submission" date="2023-01" db="EMBL/GenBank/DDBJ databases">
        <title>The chitinases involved in constricting ring structure development in the nematode-trapping fungus Drechslerella dactyloides.</title>
        <authorList>
            <person name="Wang R."/>
            <person name="Zhang L."/>
            <person name="Tang P."/>
            <person name="Li S."/>
            <person name="Liang L."/>
        </authorList>
    </citation>
    <scope>NUCLEOTIDE SEQUENCE</scope>
    <source>
        <strain evidence="1">YMF1.00031</strain>
    </source>
</reference>
<protein>
    <submittedName>
        <fullName evidence="1">Uncharacterized protein</fullName>
    </submittedName>
</protein>
<gene>
    <name evidence="1" type="ORF">Dda_1524</name>
</gene>
<keyword evidence="2" id="KW-1185">Reference proteome</keyword>
<name>A0AAD6J6A7_DREDA</name>
<evidence type="ECO:0000313" key="2">
    <source>
        <dbReference type="Proteomes" id="UP001221413"/>
    </source>
</evidence>
<dbReference type="AlphaFoldDB" id="A0AAD6J6A7"/>
<evidence type="ECO:0000313" key="1">
    <source>
        <dbReference type="EMBL" id="KAJ6262966.1"/>
    </source>
</evidence>